<dbReference type="SUPFAM" id="SSF103473">
    <property type="entry name" value="MFS general substrate transporter"/>
    <property type="match status" value="1"/>
</dbReference>
<dbReference type="OrthoDB" id="4935052at2"/>
<proteinExistence type="predicted"/>
<feature type="transmembrane region" description="Helical" evidence="5">
    <location>
        <begin position="171"/>
        <end position="192"/>
    </location>
</feature>
<dbReference type="KEGG" id="rhs:A3Q41_02372"/>
<name>A0A143QKI2_RHOFA</name>
<keyword evidence="4 5" id="KW-0472">Membrane</keyword>
<evidence type="ECO:0000256" key="2">
    <source>
        <dbReference type="ARBA" id="ARBA00022692"/>
    </source>
</evidence>
<dbReference type="PROSITE" id="PS50850">
    <property type="entry name" value="MFS"/>
    <property type="match status" value="1"/>
</dbReference>
<feature type="transmembrane region" description="Helical" evidence="5">
    <location>
        <begin position="213"/>
        <end position="230"/>
    </location>
</feature>
<dbReference type="RefSeq" id="WP_048317439.1">
    <property type="nucleotide sequence ID" value="NZ_CP015220.1"/>
</dbReference>
<keyword evidence="3 5" id="KW-1133">Transmembrane helix</keyword>
<comment type="subcellular location">
    <subcellularLocation>
        <location evidence="1">Cell membrane</location>
        <topology evidence="1">Multi-pass membrane protein</topology>
    </subcellularLocation>
</comment>
<reference evidence="7 8" key="1">
    <citation type="journal article" date="2016" name="Genome Announc.">
        <title>Complete Genome and Plasmid Sequences for Rhodococcus fascians D188 and Draft Sequences for Rhodococcus Isolates PBTS 1 and PBTS 2.</title>
        <authorList>
            <person name="Stamler R.A."/>
            <person name="Vereecke D."/>
            <person name="Zhang Y."/>
            <person name="Schilkey F."/>
            <person name="Devitt N."/>
            <person name="Randall J.J."/>
        </authorList>
    </citation>
    <scope>NUCLEOTIDE SEQUENCE [LARGE SCALE GENOMIC DNA]</scope>
    <source>
        <strain evidence="7 8">PBTS2</strain>
    </source>
</reference>
<dbReference type="GO" id="GO:0022857">
    <property type="term" value="F:transmembrane transporter activity"/>
    <property type="evidence" value="ECO:0007669"/>
    <property type="project" value="InterPro"/>
</dbReference>
<evidence type="ECO:0000313" key="7">
    <source>
        <dbReference type="EMBL" id="AMY23673.1"/>
    </source>
</evidence>
<sequence length="413" mass="41765">MTIPLTPDATRLPLNTRRATSTFGMSVLGLLTANLLPFMVIALQDSLGVSVAEAGTIMTGSLLATALACIAVTRLAEGSRRIAVARVGLVVTALGFGVAAFPLGATVTVVGVIVGGAGAGGALAASGAALAALRNPNRMSAANGLVNRAVVTLVLAVIPLVGVGLGSVYGFVAALAIVLLVTSGWLPAAPVLDSPDPVRRAVEPPASVGTRRITVAGVSLLVMYAVWAISEDSLWAIAGTMGADNAQLSDAALGVVLSASSAGGFFAALVLILLGDRVGRALPMAVLLIVGGALKLGTSLASDPTVYGVLLVAWNSVYLAAFLFFIATAAALDANGRFSGPSLGVYLVGTSFAPAFGGWLVESFGYSTFGWVVGVASWLLVVPVVLVARLSTRVEQAEKQARQSDSLPQETSR</sequence>
<dbReference type="Gene3D" id="1.20.1250.20">
    <property type="entry name" value="MFS general substrate transporter like domains"/>
    <property type="match status" value="2"/>
</dbReference>
<dbReference type="PATRIC" id="fig|1653479.3.peg.2402"/>
<feature type="transmembrane region" description="Helical" evidence="5">
    <location>
        <begin position="307"/>
        <end position="331"/>
    </location>
</feature>
<dbReference type="Proteomes" id="UP000076038">
    <property type="component" value="Chromosome"/>
</dbReference>
<evidence type="ECO:0000256" key="3">
    <source>
        <dbReference type="ARBA" id="ARBA00022989"/>
    </source>
</evidence>
<dbReference type="InterPro" id="IPR036259">
    <property type="entry name" value="MFS_trans_sf"/>
</dbReference>
<keyword evidence="2 5" id="KW-0812">Transmembrane</keyword>
<reference evidence="8" key="2">
    <citation type="submission" date="2016-04" db="EMBL/GenBank/DDBJ databases">
        <title>Complete Genome and Plasmid Sequences for Rhodococcus fascians D188 and Draft Sequences for Rhodococcus spp. Isolates PBTS 1 and PBTS 2.</title>
        <authorList>
            <person name="Stamer R."/>
            <person name="Vereecke D."/>
            <person name="Zhang Y."/>
            <person name="Schilkey F."/>
            <person name="Devitt N."/>
            <person name="Randall J."/>
        </authorList>
    </citation>
    <scope>NUCLEOTIDE SEQUENCE [LARGE SCALE GENOMIC DNA]</scope>
    <source>
        <strain evidence="8">PBTS2</strain>
    </source>
</reference>
<feature type="domain" description="Major facilitator superfamily (MFS) profile" evidence="6">
    <location>
        <begin position="211"/>
        <end position="413"/>
    </location>
</feature>
<evidence type="ECO:0000256" key="5">
    <source>
        <dbReference type="SAM" id="Phobius"/>
    </source>
</evidence>
<evidence type="ECO:0000256" key="4">
    <source>
        <dbReference type="ARBA" id="ARBA00023136"/>
    </source>
</evidence>
<feature type="transmembrane region" description="Helical" evidence="5">
    <location>
        <begin position="250"/>
        <end position="274"/>
    </location>
</feature>
<gene>
    <name evidence="7" type="ORF">A3Q41_02372</name>
</gene>
<evidence type="ECO:0000313" key="8">
    <source>
        <dbReference type="Proteomes" id="UP000076038"/>
    </source>
</evidence>
<accession>A0A143QKI2</accession>
<dbReference type="Pfam" id="PF07690">
    <property type="entry name" value="MFS_1"/>
    <property type="match status" value="1"/>
</dbReference>
<feature type="transmembrane region" description="Helical" evidence="5">
    <location>
        <begin position="145"/>
        <end position="165"/>
    </location>
</feature>
<dbReference type="CDD" id="cd06174">
    <property type="entry name" value="MFS"/>
    <property type="match status" value="1"/>
</dbReference>
<evidence type="ECO:0000259" key="6">
    <source>
        <dbReference type="PROSITE" id="PS50850"/>
    </source>
</evidence>
<dbReference type="AlphaFoldDB" id="A0A143QKI2"/>
<feature type="transmembrane region" description="Helical" evidence="5">
    <location>
        <begin position="83"/>
        <end position="103"/>
    </location>
</feature>
<feature type="transmembrane region" description="Helical" evidence="5">
    <location>
        <begin position="343"/>
        <end position="362"/>
    </location>
</feature>
<feature type="transmembrane region" description="Helical" evidence="5">
    <location>
        <begin position="368"/>
        <end position="390"/>
    </location>
</feature>
<feature type="transmembrane region" description="Helical" evidence="5">
    <location>
        <begin position="281"/>
        <end position="301"/>
    </location>
</feature>
<dbReference type="InterPro" id="IPR020846">
    <property type="entry name" value="MFS_dom"/>
</dbReference>
<feature type="transmembrane region" description="Helical" evidence="5">
    <location>
        <begin position="55"/>
        <end position="76"/>
    </location>
</feature>
<dbReference type="InterPro" id="IPR011701">
    <property type="entry name" value="MFS"/>
</dbReference>
<keyword evidence="8" id="KW-1185">Reference proteome</keyword>
<dbReference type="EMBL" id="CP015220">
    <property type="protein sequence ID" value="AMY23673.1"/>
    <property type="molecule type" value="Genomic_DNA"/>
</dbReference>
<evidence type="ECO:0000256" key="1">
    <source>
        <dbReference type="ARBA" id="ARBA00004651"/>
    </source>
</evidence>
<feature type="transmembrane region" description="Helical" evidence="5">
    <location>
        <begin position="109"/>
        <end position="133"/>
    </location>
</feature>
<dbReference type="GO" id="GO:0005886">
    <property type="term" value="C:plasma membrane"/>
    <property type="evidence" value="ECO:0007669"/>
    <property type="project" value="UniProtKB-SubCell"/>
</dbReference>
<feature type="transmembrane region" description="Helical" evidence="5">
    <location>
        <begin position="21"/>
        <end position="43"/>
    </location>
</feature>
<organism evidence="7 8">
    <name type="scientific">Rhodococcoides fascians</name>
    <name type="common">Rhodococcus fascians</name>
    <dbReference type="NCBI Taxonomy" id="1828"/>
    <lineage>
        <taxon>Bacteria</taxon>
        <taxon>Bacillati</taxon>
        <taxon>Actinomycetota</taxon>
        <taxon>Actinomycetes</taxon>
        <taxon>Mycobacteriales</taxon>
        <taxon>Nocardiaceae</taxon>
        <taxon>Rhodococcoides</taxon>
    </lineage>
</organism>
<protein>
    <recommendedName>
        <fullName evidence="6">Major facilitator superfamily (MFS) profile domain-containing protein</fullName>
    </recommendedName>
</protein>